<dbReference type="PANTHER" id="PTHR10434:SF11">
    <property type="entry name" value="1-ACYL-SN-GLYCEROL-3-PHOSPHATE ACYLTRANSFERASE"/>
    <property type="match status" value="1"/>
</dbReference>
<evidence type="ECO:0000256" key="3">
    <source>
        <dbReference type="ARBA" id="ARBA00023315"/>
    </source>
</evidence>
<reference evidence="5 6" key="1">
    <citation type="submission" date="2017-12" db="EMBL/GenBank/DDBJ databases">
        <title>The draft genome sequence of Brumimicrobium saltpan LHR20.</title>
        <authorList>
            <person name="Do Z.-J."/>
            <person name="Luo H.-R."/>
        </authorList>
    </citation>
    <scope>NUCLEOTIDE SEQUENCE [LARGE SCALE GENOMIC DNA]</scope>
    <source>
        <strain evidence="5 6">LHR20</strain>
    </source>
</reference>
<dbReference type="AlphaFoldDB" id="A0A2I0R1A3"/>
<organism evidence="5 6">
    <name type="scientific">Brumimicrobium salinarum</name>
    <dbReference type="NCBI Taxonomy" id="2058658"/>
    <lineage>
        <taxon>Bacteria</taxon>
        <taxon>Pseudomonadati</taxon>
        <taxon>Bacteroidota</taxon>
        <taxon>Flavobacteriia</taxon>
        <taxon>Flavobacteriales</taxon>
        <taxon>Crocinitomicaceae</taxon>
        <taxon>Brumimicrobium</taxon>
    </lineage>
</organism>
<name>A0A2I0R1A3_9FLAO</name>
<feature type="domain" description="Phospholipid/glycerol acyltransferase" evidence="4">
    <location>
        <begin position="83"/>
        <end position="199"/>
    </location>
</feature>
<evidence type="ECO:0000313" key="6">
    <source>
        <dbReference type="Proteomes" id="UP000236654"/>
    </source>
</evidence>
<dbReference type="Pfam" id="PF19576">
    <property type="entry name" value="Acyltransf_2"/>
    <property type="match status" value="1"/>
</dbReference>
<dbReference type="InterPro" id="IPR045746">
    <property type="entry name" value="ACT14924-like_Acyltransf_dom"/>
</dbReference>
<evidence type="ECO:0000313" key="5">
    <source>
        <dbReference type="EMBL" id="PKR80358.1"/>
    </source>
</evidence>
<gene>
    <name evidence="5" type="ORF">CW751_09795</name>
</gene>
<comment type="caution">
    <text evidence="5">The sequence shown here is derived from an EMBL/GenBank/DDBJ whole genome shotgun (WGS) entry which is preliminary data.</text>
</comment>
<dbReference type="OrthoDB" id="1113830at2"/>
<accession>A0A2I0R1A3</accession>
<keyword evidence="6" id="KW-1185">Reference proteome</keyword>
<dbReference type="SUPFAM" id="SSF69593">
    <property type="entry name" value="Glycerol-3-phosphate (1)-acyltransferase"/>
    <property type="match status" value="1"/>
</dbReference>
<proteinExistence type="predicted"/>
<evidence type="ECO:0000256" key="1">
    <source>
        <dbReference type="ARBA" id="ARBA00005189"/>
    </source>
</evidence>
<dbReference type="SMART" id="SM00563">
    <property type="entry name" value="PlsC"/>
    <property type="match status" value="1"/>
</dbReference>
<dbReference type="Proteomes" id="UP000236654">
    <property type="component" value="Unassembled WGS sequence"/>
</dbReference>
<comment type="pathway">
    <text evidence="1">Lipid metabolism.</text>
</comment>
<protein>
    <submittedName>
        <fullName evidence="5">Glycerol acyltransferase</fullName>
    </submittedName>
</protein>
<evidence type="ECO:0000259" key="4">
    <source>
        <dbReference type="SMART" id="SM00563"/>
    </source>
</evidence>
<evidence type="ECO:0000256" key="2">
    <source>
        <dbReference type="ARBA" id="ARBA00022679"/>
    </source>
</evidence>
<keyword evidence="2 5" id="KW-0808">Transferase</keyword>
<dbReference type="PANTHER" id="PTHR10434">
    <property type="entry name" value="1-ACYL-SN-GLYCEROL-3-PHOSPHATE ACYLTRANSFERASE"/>
    <property type="match status" value="1"/>
</dbReference>
<keyword evidence="3 5" id="KW-0012">Acyltransferase</keyword>
<dbReference type="GO" id="GO:0006654">
    <property type="term" value="P:phosphatidic acid biosynthetic process"/>
    <property type="evidence" value="ECO:0007669"/>
    <property type="project" value="TreeGrafter"/>
</dbReference>
<dbReference type="InterPro" id="IPR002123">
    <property type="entry name" value="Plipid/glycerol_acylTrfase"/>
</dbReference>
<dbReference type="RefSeq" id="WP_101334829.1">
    <property type="nucleotide sequence ID" value="NZ_PJNI01000010.1"/>
</dbReference>
<dbReference type="EMBL" id="PJNI01000010">
    <property type="protein sequence ID" value="PKR80358.1"/>
    <property type="molecule type" value="Genomic_DNA"/>
</dbReference>
<dbReference type="GO" id="GO:0003841">
    <property type="term" value="F:1-acylglycerol-3-phosphate O-acyltransferase activity"/>
    <property type="evidence" value="ECO:0007669"/>
    <property type="project" value="TreeGrafter"/>
</dbReference>
<sequence length="272" mass="31382">MSDQSKIIDVKQVIHDKNPNLLRFMPGFVVRYLQRILHEDDVNDFIQEHKNDSPIEFCLSVMKKFNIELEYEGLENVPTEGGAILTMNHPLGGMDAMALVAVLHKKRSDLKFVVNDVLMHLENLQPIFVGVNKHAKNAAASLRKVDETFAGDELLCIFPAGLVSRKTNGKVEDLKWKKTFVTRSIKYKKTIVPIYIDGALTNFFYNLYSFRKKLGIKANIEMLYLVNELYKQHNKKIKIKFGEPLNAAEFDKSKSHQEWAQHVKEKVYELKD</sequence>